<dbReference type="AlphaFoldDB" id="A0A556SC33"/>
<dbReference type="EMBL" id="VMHM01000009">
    <property type="protein sequence ID" value="TSJ98713.1"/>
    <property type="molecule type" value="Genomic_DNA"/>
</dbReference>
<reference evidence="1 2" key="1">
    <citation type="submission" date="2019-07" db="EMBL/GenBank/DDBJ databases">
        <title>Gilliamella genomes.</title>
        <authorList>
            <person name="Zheng H."/>
        </authorList>
    </citation>
    <scope>NUCLEOTIDE SEQUENCE [LARGE SCALE GENOMIC DNA]</scope>
    <source>
        <strain evidence="1 2">W8127</strain>
    </source>
</reference>
<proteinExistence type="predicted"/>
<accession>A0A556SC33</accession>
<name>A0A556SC33_9GAMM</name>
<comment type="caution">
    <text evidence="1">The sequence shown here is derived from an EMBL/GenBank/DDBJ whole genome shotgun (WGS) entry which is preliminary data.</text>
</comment>
<protein>
    <recommendedName>
        <fullName evidence="3">Type II restriction endonuclease</fullName>
    </recommendedName>
</protein>
<evidence type="ECO:0000313" key="2">
    <source>
        <dbReference type="Proteomes" id="UP000319483"/>
    </source>
</evidence>
<organism evidence="1 2">
    <name type="scientific">Gilliamella apicola</name>
    <dbReference type="NCBI Taxonomy" id="1196095"/>
    <lineage>
        <taxon>Bacteria</taxon>
        <taxon>Pseudomonadati</taxon>
        <taxon>Pseudomonadota</taxon>
        <taxon>Gammaproteobacteria</taxon>
        <taxon>Orbales</taxon>
        <taxon>Orbaceae</taxon>
        <taxon>Gilliamella</taxon>
    </lineage>
</organism>
<evidence type="ECO:0008006" key="3">
    <source>
        <dbReference type="Google" id="ProtNLM"/>
    </source>
</evidence>
<sequence length="124" mass="14580">MKKYKESFIKTLTQSDVNLHKSNQHELHGVSKLESLFGKILDDQKLSISASFSIVNTPPKPIHLTWYNSRSGSSRHEYRLYYDKYINDCKPGDNFFIGVTLDNLYEIIIFPDQQDKYDEWTKID</sequence>
<dbReference type="RefSeq" id="WP_144091991.1">
    <property type="nucleotide sequence ID" value="NZ_VMHM01000009.1"/>
</dbReference>
<evidence type="ECO:0000313" key="1">
    <source>
        <dbReference type="EMBL" id="TSJ98713.1"/>
    </source>
</evidence>
<gene>
    <name evidence="1" type="ORF">FPQ15_07595</name>
</gene>
<dbReference type="Proteomes" id="UP000319483">
    <property type="component" value="Unassembled WGS sequence"/>
</dbReference>